<keyword evidence="1" id="KW-0175">Coiled coil</keyword>
<protein>
    <submittedName>
        <fullName evidence="2">Uncharacterized protein</fullName>
    </submittedName>
</protein>
<dbReference type="EMBL" id="JBHSDV010000001">
    <property type="protein sequence ID" value="MFC4386674.1"/>
    <property type="molecule type" value="Genomic_DNA"/>
</dbReference>
<organism evidence="2 3">
    <name type="scientific">Gracilibacillus marinus</name>
    <dbReference type="NCBI Taxonomy" id="630535"/>
    <lineage>
        <taxon>Bacteria</taxon>
        <taxon>Bacillati</taxon>
        <taxon>Bacillota</taxon>
        <taxon>Bacilli</taxon>
        <taxon>Bacillales</taxon>
        <taxon>Bacillaceae</taxon>
        <taxon>Gracilibacillus</taxon>
    </lineage>
</organism>
<comment type="caution">
    <text evidence="2">The sequence shown here is derived from an EMBL/GenBank/DDBJ whole genome shotgun (WGS) entry which is preliminary data.</text>
</comment>
<evidence type="ECO:0000313" key="2">
    <source>
        <dbReference type="EMBL" id="MFC4386674.1"/>
    </source>
</evidence>
<keyword evidence="3" id="KW-1185">Reference proteome</keyword>
<gene>
    <name evidence="2" type="ORF">ACFOZ1_02515</name>
</gene>
<evidence type="ECO:0000256" key="1">
    <source>
        <dbReference type="SAM" id="Coils"/>
    </source>
</evidence>
<accession>A0ABV8VSL1</accession>
<evidence type="ECO:0000313" key="3">
    <source>
        <dbReference type="Proteomes" id="UP001595880"/>
    </source>
</evidence>
<dbReference type="Proteomes" id="UP001595880">
    <property type="component" value="Unassembled WGS sequence"/>
</dbReference>
<proteinExistence type="predicted"/>
<name>A0ABV8VSL1_9BACI</name>
<sequence>MKKLLCVAVILILFGCSDESPVDSSAEEITNRELQEELKIAEQRLEELKIDNGKLQMENHQLKKENESLKKRE</sequence>
<dbReference type="PROSITE" id="PS51257">
    <property type="entry name" value="PROKAR_LIPOPROTEIN"/>
    <property type="match status" value="1"/>
</dbReference>
<reference evidence="3" key="1">
    <citation type="journal article" date="2019" name="Int. J. Syst. Evol. Microbiol.">
        <title>The Global Catalogue of Microorganisms (GCM) 10K type strain sequencing project: providing services to taxonomists for standard genome sequencing and annotation.</title>
        <authorList>
            <consortium name="The Broad Institute Genomics Platform"/>
            <consortium name="The Broad Institute Genome Sequencing Center for Infectious Disease"/>
            <person name="Wu L."/>
            <person name="Ma J."/>
        </authorList>
    </citation>
    <scope>NUCLEOTIDE SEQUENCE [LARGE SCALE GENOMIC DNA]</scope>
    <source>
        <strain evidence="3">KACC 14058</strain>
    </source>
</reference>
<feature type="coiled-coil region" evidence="1">
    <location>
        <begin position="24"/>
        <end position="72"/>
    </location>
</feature>
<dbReference type="RefSeq" id="WP_390195488.1">
    <property type="nucleotide sequence ID" value="NZ_JBHSDV010000001.1"/>
</dbReference>